<feature type="transmembrane region" description="Helical" evidence="8">
    <location>
        <begin position="303"/>
        <end position="321"/>
    </location>
</feature>
<accession>A0ABW5G6A8</accession>
<dbReference type="Pfam" id="PF02653">
    <property type="entry name" value="BPD_transp_2"/>
    <property type="match status" value="1"/>
</dbReference>
<evidence type="ECO:0000313" key="9">
    <source>
        <dbReference type="EMBL" id="MFD2421721.1"/>
    </source>
</evidence>
<dbReference type="CDD" id="cd06579">
    <property type="entry name" value="TM_PBP1_transp_AraH_like"/>
    <property type="match status" value="1"/>
</dbReference>
<feature type="transmembrane region" description="Helical" evidence="8">
    <location>
        <begin position="172"/>
        <end position="193"/>
    </location>
</feature>
<keyword evidence="6 8" id="KW-1133">Transmembrane helix</keyword>
<evidence type="ECO:0000256" key="2">
    <source>
        <dbReference type="ARBA" id="ARBA00022448"/>
    </source>
</evidence>
<gene>
    <name evidence="9" type="ORF">ACFSXZ_35855</name>
</gene>
<evidence type="ECO:0000256" key="1">
    <source>
        <dbReference type="ARBA" id="ARBA00004651"/>
    </source>
</evidence>
<evidence type="ECO:0000256" key="5">
    <source>
        <dbReference type="ARBA" id="ARBA00022692"/>
    </source>
</evidence>
<feature type="transmembrane region" description="Helical" evidence="8">
    <location>
        <begin position="27"/>
        <end position="50"/>
    </location>
</feature>
<keyword evidence="4" id="KW-0997">Cell inner membrane</keyword>
<sequence>MTEQISAAPPSASTRPGSARKRVSRRWIAAPVAIGLLVIASVTTDGFATWENAKAIVASVAVIGPVAIAATLIMVSGSLFSLSLGVTAATSGMLFLSLLDRGLLIAIVVTLVAGALVFAAQGWAIGAWGVNPVIITIGAGSLQAAVAAELSGGNNVLAPAGFPGLDLLSRNVLGLPMGVYLFAAVAAAVHGLLSRTSWGRGIYLVGQNRQAAYVAGLPVTAILTAAFAVAGVCVALAGLVQAASITSANLAAQGTLTFDATAAAVVGGNAVQGGRGSVPRTLAGVMIIATVTDLFLIRGYSTGMQLALKGLLVMVFVFLSAKSRAAR</sequence>
<dbReference type="RefSeq" id="WP_378270467.1">
    <property type="nucleotide sequence ID" value="NZ_JBHUKR010000023.1"/>
</dbReference>
<evidence type="ECO:0000256" key="7">
    <source>
        <dbReference type="ARBA" id="ARBA00023136"/>
    </source>
</evidence>
<name>A0ABW5G6A8_9PSEU</name>
<comment type="subcellular location">
    <subcellularLocation>
        <location evidence="1">Cell membrane</location>
        <topology evidence="1">Multi-pass membrane protein</topology>
    </subcellularLocation>
</comment>
<comment type="caution">
    <text evidence="9">The sequence shown here is derived from an EMBL/GenBank/DDBJ whole genome shotgun (WGS) entry which is preliminary data.</text>
</comment>
<feature type="transmembrane region" description="Helical" evidence="8">
    <location>
        <begin position="103"/>
        <end position="124"/>
    </location>
</feature>
<keyword evidence="2" id="KW-0813">Transport</keyword>
<dbReference type="InterPro" id="IPR001851">
    <property type="entry name" value="ABC_transp_permease"/>
</dbReference>
<keyword evidence="10" id="KW-1185">Reference proteome</keyword>
<keyword evidence="7 8" id="KW-0472">Membrane</keyword>
<dbReference type="EMBL" id="JBHUKR010000023">
    <property type="protein sequence ID" value="MFD2421721.1"/>
    <property type="molecule type" value="Genomic_DNA"/>
</dbReference>
<evidence type="ECO:0000256" key="6">
    <source>
        <dbReference type="ARBA" id="ARBA00022989"/>
    </source>
</evidence>
<keyword evidence="3" id="KW-1003">Cell membrane</keyword>
<protein>
    <submittedName>
        <fullName evidence="9">ABC transporter permease</fullName>
    </submittedName>
</protein>
<proteinExistence type="predicted"/>
<feature type="transmembrane region" description="Helical" evidence="8">
    <location>
        <begin position="214"/>
        <end position="238"/>
    </location>
</feature>
<dbReference type="PANTHER" id="PTHR32196">
    <property type="entry name" value="ABC TRANSPORTER PERMEASE PROTEIN YPHD-RELATED-RELATED"/>
    <property type="match status" value="1"/>
</dbReference>
<evidence type="ECO:0000256" key="3">
    <source>
        <dbReference type="ARBA" id="ARBA00022475"/>
    </source>
</evidence>
<dbReference type="PANTHER" id="PTHR32196:SF21">
    <property type="entry name" value="ABC TRANSPORTER PERMEASE PROTEIN YPHD-RELATED"/>
    <property type="match status" value="1"/>
</dbReference>
<feature type="transmembrane region" description="Helical" evidence="8">
    <location>
        <begin position="56"/>
        <end position="82"/>
    </location>
</feature>
<evidence type="ECO:0000313" key="10">
    <source>
        <dbReference type="Proteomes" id="UP001597417"/>
    </source>
</evidence>
<reference evidence="10" key="1">
    <citation type="journal article" date="2019" name="Int. J. Syst. Evol. Microbiol.">
        <title>The Global Catalogue of Microorganisms (GCM) 10K type strain sequencing project: providing services to taxonomists for standard genome sequencing and annotation.</title>
        <authorList>
            <consortium name="The Broad Institute Genomics Platform"/>
            <consortium name="The Broad Institute Genome Sequencing Center for Infectious Disease"/>
            <person name="Wu L."/>
            <person name="Ma J."/>
        </authorList>
    </citation>
    <scope>NUCLEOTIDE SEQUENCE [LARGE SCALE GENOMIC DNA]</scope>
    <source>
        <strain evidence="10">CGMCC 4.7645</strain>
    </source>
</reference>
<organism evidence="9 10">
    <name type="scientific">Amycolatopsis pigmentata</name>
    <dbReference type="NCBI Taxonomy" id="450801"/>
    <lineage>
        <taxon>Bacteria</taxon>
        <taxon>Bacillati</taxon>
        <taxon>Actinomycetota</taxon>
        <taxon>Actinomycetes</taxon>
        <taxon>Pseudonocardiales</taxon>
        <taxon>Pseudonocardiaceae</taxon>
        <taxon>Amycolatopsis</taxon>
    </lineage>
</organism>
<dbReference type="Proteomes" id="UP001597417">
    <property type="component" value="Unassembled WGS sequence"/>
</dbReference>
<evidence type="ECO:0000256" key="4">
    <source>
        <dbReference type="ARBA" id="ARBA00022519"/>
    </source>
</evidence>
<evidence type="ECO:0000256" key="8">
    <source>
        <dbReference type="SAM" id="Phobius"/>
    </source>
</evidence>
<keyword evidence="5 8" id="KW-0812">Transmembrane</keyword>